<comment type="caution">
    <text evidence="1">The sequence shown here is derived from an EMBL/GenBank/DDBJ whole genome shotgun (WGS) entry which is preliminary data.</text>
</comment>
<evidence type="ECO:0000313" key="2">
    <source>
        <dbReference type="Proteomes" id="UP000009886"/>
    </source>
</evidence>
<gene>
    <name evidence="1" type="ORF">PDIP_80760</name>
</gene>
<accession>K9FYD2</accession>
<dbReference type="AlphaFoldDB" id="K9FYD2"/>
<dbReference type="VEuPathDB" id="FungiDB:PDIP_80760"/>
<dbReference type="KEGG" id="pdp:PDIP_80760"/>
<dbReference type="HOGENOM" id="CLU_2427727_0_0_1"/>
<dbReference type="Proteomes" id="UP000009886">
    <property type="component" value="Unassembled WGS sequence"/>
</dbReference>
<evidence type="ECO:0000313" key="1">
    <source>
        <dbReference type="EMBL" id="EKV06046.1"/>
    </source>
</evidence>
<dbReference type="EMBL" id="AKCU01000488">
    <property type="protein sequence ID" value="EKV06046.1"/>
    <property type="molecule type" value="Genomic_DNA"/>
</dbReference>
<sequence length="91" mass="10473">MHCLCRERPLTAWHDVLGSVPNLLVLFYSAHTRFQRGYDRLGNRHGLDPTRLLCLYTPKMAVPGIAYCTTTTFTRVYCTTNNQTTTTIRNH</sequence>
<name>K9FYD2_PEND1</name>
<organism evidence="1 2">
    <name type="scientific">Penicillium digitatum (strain Pd1 / CECT 20795)</name>
    <name type="common">Green mold</name>
    <dbReference type="NCBI Taxonomy" id="1170230"/>
    <lineage>
        <taxon>Eukaryota</taxon>
        <taxon>Fungi</taxon>
        <taxon>Dikarya</taxon>
        <taxon>Ascomycota</taxon>
        <taxon>Pezizomycotina</taxon>
        <taxon>Eurotiomycetes</taxon>
        <taxon>Eurotiomycetidae</taxon>
        <taxon>Eurotiales</taxon>
        <taxon>Aspergillaceae</taxon>
        <taxon>Penicillium</taxon>
    </lineage>
</organism>
<proteinExistence type="predicted"/>
<reference evidence="2" key="1">
    <citation type="journal article" date="2012" name="BMC Genomics">
        <title>Genome sequence of the necrotrophic fungus Penicillium digitatum, the main postharvest pathogen of citrus.</title>
        <authorList>
            <person name="Marcet-Houben M."/>
            <person name="Ballester A.-R."/>
            <person name="de la Fuente B."/>
            <person name="Harries E."/>
            <person name="Marcos J.F."/>
            <person name="Gonzalez-Candelas L."/>
            <person name="Gabaldon T."/>
        </authorList>
    </citation>
    <scope>NUCLEOTIDE SEQUENCE [LARGE SCALE GENOMIC DNA]</scope>
    <source>
        <strain evidence="2">Pd1 / CECT 20795</strain>
    </source>
</reference>
<protein>
    <submittedName>
        <fullName evidence="1">Uncharacterized protein</fullName>
    </submittedName>
</protein>